<accession>A0AAE0YF80</accession>
<evidence type="ECO:0000313" key="2">
    <source>
        <dbReference type="EMBL" id="KAK3742669.1"/>
    </source>
</evidence>
<feature type="region of interest" description="Disordered" evidence="1">
    <location>
        <begin position="1"/>
        <end position="82"/>
    </location>
</feature>
<feature type="compositionally biased region" description="Polar residues" evidence="1">
    <location>
        <begin position="1"/>
        <end position="14"/>
    </location>
</feature>
<dbReference type="EMBL" id="JAWDGP010006345">
    <property type="protein sequence ID" value="KAK3742669.1"/>
    <property type="molecule type" value="Genomic_DNA"/>
</dbReference>
<proteinExistence type="predicted"/>
<keyword evidence="3" id="KW-1185">Reference proteome</keyword>
<evidence type="ECO:0000313" key="3">
    <source>
        <dbReference type="Proteomes" id="UP001283361"/>
    </source>
</evidence>
<evidence type="ECO:0000256" key="1">
    <source>
        <dbReference type="SAM" id="MobiDB-lite"/>
    </source>
</evidence>
<sequence length="82" mass="8934">MASGNDSLGNSTTEPMAIPGQLTISQQATRSRKTPLPNGTRAKGEKIDDLEEKSSQTDDPWDFWENKQARHPPAIGTKGRSP</sequence>
<dbReference type="Proteomes" id="UP001283361">
    <property type="component" value="Unassembled WGS sequence"/>
</dbReference>
<dbReference type="AlphaFoldDB" id="A0AAE0YF80"/>
<comment type="caution">
    <text evidence="2">The sequence shown here is derived from an EMBL/GenBank/DDBJ whole genome shotgun (WGS) entry which is preliminary data.</text>
</comment>
<feature type="compositionally biased region" description="Basic and acidic residues" evidence="1">
    <location>
        <begin position="42"/>
        <end position="56"/>
    </location>
</feature>
<name>A0AAE0YF80_9GAST</name>
<gene>
    <name evidence="2" type="ORF">RRG08_025615</name>
</gene>
<organism evidence="2 3">
    <name type="scientific">Elysia crispata</name>
    <name type="common">lettuce slug</name>
    <dbReference type="NCBI Taxonomy" id="231223"/>
    <lineage>
        <taxon>Eukaryota</taxon>
        <taxon>Metazoa</taxon>
        <taxon>Spiralia</taxon>
        <taxon>Lophotrochozoa</taxon>
        <taxon>Mollusca</taxon>
        <taxon>Gastropoda</taxon>
        <taxon>Heterobranchia</taxon>
        <taxon>Euthyneura</taxon>
        <taxon>Panpulmonata</taxon>
        <taxon>Sacoglossa</taxon>
        <taxon>Placobranchoidea</taxon>
        <taxon>Plakobranchidae</taxon>
        <taxon>Elysia</taxon>
    </lineage>
</organism>
<reference evidence="2" key="1">
    <citation type="journal article" date="2023" name="G3 (Bethesda)">
        <title>A reference genome for the long-term kleptoplast-retaining sea slug Elysia crispata morphotype clarki.</title>
        <authorList>
            <person name="Eastman K.E."/>
            <person name="Pendleton A.L."/>
            <person name="Shaikh M.A."/>
            <person name="Suttiyut T."/>
            <person name="Ogas R."/>
            <person name="Tomko P."/>
            <person name="Gavelis G."/>
            <person name="Widhalm J.R."/>
            <person name="Wisecaver J.H."/>
        </authorList>
    </citation>
    <scope>NUCLEOTIDE SEQUENCE</scope>
    <source>
        <strain evidence="2">ECLA1</strain>
    </source>
</reference>
<protein>
    <submittedName>
        <fullName evidence="2">Uncharacterized protein</fullName>
    </submittedName>
</protein>